<comment type="caution">
    <text evidence="3">The sequence shown here is derived from an EMBL/GenBank/DDBJ whole genome shotgun (WGS) entry which is preliminary data.</text>
</comment>
<gene>
    <name evidence="3" type="ORF">LCGC14_2364940</name>
</gene>
<proteinExistence type="predicted"/>
<dbReference type="PRINTS" id="PR01270">
    <property type="entry name" value="HDASUPER"/>
</dbReference>
<dbReference type="AlphaFoldDB" id="A0A0F9CST0"/>
<name>A0A0F9CST0_9ZZZZ</name>
<feature type="compositionally biased region" description="Basic and acidic residues" evidence="1">
    <location>
        <begin position="11"/>
        <end position="20"/>
    </location>
</feature>
<dbReference type="GO" id="GO:0004407">
    <property type="term" value="F:histone deacetylase activity"/>
    <property type="evidence" value="ECO:0007669"/>
    <property type="project" value="TreeGrafter"/>
</dbReference>
<dbReference type="CDD" id="cd09992">
    <property type="entry name" value="HDAC_classII"/>
    <property type="match status" value="1"/>
</dbReference>
<sequence>MSECLSPSAEEVGKAGKNGDKRAGGTGFVFHEQYLNHTLDKGHRESPERLRAILRRMKATGLDRLVKNIRPSGDPLPFIKAIHPEAHIRRVAEQAHDESICRLAVAGALAAVDAVCCGKVMNAFCALRPPGHHAADAGQNGYCFYNNIAIAARYAQKKYKLNRVLIVDWDYHRGNGTEWAFYEDPSVLVFSTHERKAVPGTGFAERKGKGGGLGYNINVPLPPGANDRAILDAFESKMAPAADRFKP</sequence>
<dbReference type="SUPFAM" id="SSF52768">
    <property type="entry name" value="Arginase/deacetylase"/>
    <property type="match status" value="1"/>
</dbReference>
<dbReference type="Gene3D" id="3.40.800.20">
    <property type="entry name" value="Histone deacetylase domain"/>
    <property type="match status" value="1"/>
</dbReference>
<dbReference type="Pfam" id="PF00850">
    <property type="entry name" value="Hist_deacetyl"/>
    <property type="match status" value="1"/>
</dbReference>
<evidence type="ECO:0000259" key="2">
    <source>
        <dbReference type="Pfam" id="PF00850"/>
    </source>
</evidence>
<feature type="non-terminal residue" evidence="3">
    <location>
        <position position="247"/>
    </location>
</feature>
<dbReference type="InterPro" id="IPR000286">
    <property type="entry name" value="HDACs"/>
</dbReference>
<dbReference type="InterPro" id="IPR023696">
    <property type="entry name" value="Ureohydrolase_dom_sf"/>
</dbReference>
<reference evidence="3" key="1">
    <citation type="journal article" date="2015" name="Nature">
        <title>Complex archaea that bridge the gap between prokaryotes and eukaryotes.</title>
        <authorList>
            <person name="Spang A."/>
            <person name="Saw J.H."/>
            <person name="Jorgensen S.L."/>
            <person name="Zaremba-Niedzwiedzka K."/>
            <person name="Martijn J."/>
            <person name="Lind A.E."/>
            <person name="van Eijk R."/>
            <person name="Schleper C."/>
            <person name="Guy L."/>
            <person name="Ettema T.J."/>
        </authorList>
    </citation>
    <scope>NUCLEOTIDE SEQUENCE</scope>
</reference>
<dbReference type="InterPro" id="IPR023801">
    <property type="entry name" value="His_deacetylse_dom"/>
</dbReference>
<dbReference type="PANTHER" id="PTHR10625">
    <property type="entry name" value="HISTONE DEACETYLASE HDAC1-RELATED"/>
    <property type="match status" value="1"/>
</dbReference>
<feature type="domain" description="Histone deacetylase" evidence="2">
    <location>
        <begin position="43"/>
        <end position="247"/>
    </location>
</feature>
<protein>
    <recommendedName>
        <fullName evidence="2">Histone deacetylase domain-containing protein</fullName>
    </recommendedName>
</protein>
<evidence type="ECO:0000313" key="3">
    <source>
        <dbReference type="EMBL" id="KKL44511.1"/>
    </source>
</evidence>
<accession>A0A0F9CST0</accession>
<dbReference type="EMBL" id="LAZR01034730">
    <property type="protein sequence ID" value="KKL44511.1"/>
    <property type="molecule type" value="Genomic_DNA"/>
</dbReference>
<feature type="region of interest" description="Disordered" evidence="1">
    <location>
        <begin position="1"/>
        <end position="20"/>
    </location>
</feature>
<evidence type="ECO:0000256" key="1">
    <source>
        <dbReference type="SAM" id="MobiDB-lite"/>
    </source>
</evidence>
<dbReference type="PANTHER" id="PTHR10625:SF10">
    <property type="entry name" value="HISTONE DEACETYLASE HDAC1"/>
    <property type="match status" value="1"/>
</dbReference>
<organism evidence="3">
    <name type="scientific">marine sediment metagenome</name>
    <dbReference type="NCBI Taxonomy" id="412755"/>
    <lineage>
        <taxon>unclassified sequences</taxon>
        <taxon>metagenomes</taxon>
        <taxon>ecological metagenomes</taxon>
    </lineage>
</organism>
<dbReference type="InterPro" id="IPR037138">
    <property type="entry name" value="His_deacetylse_dom_sf"/>
</dbReference>
<dbReference type="GO" id="GO:0040029">
    <property type="term" value="P:epigenetic regulation of gene expression"/>
    <property type="evidence" value="ECO:0007669"/>
    <property type="project" value="TreeGrafter"/>
</dbReference>